<feature type="domain" description="RNA polymerase Rpb2" evidence="16">
    <location>
        <begin position="1035"/>
        <end position="1122"/>
    </location>
</feature>
<evidence type="ECO:0000313" key="22">
    <source>
        <dbReference type="Proteomes" id="UP000719412"/>
    </source>
</evidence>
<evidence type="ECO:0000259" key="20">
    <source>
        <dbReference type="Pfam" id="PF06883"/>
    </source>
</evidence>
<evidence type="ECO:0000256" key="1">
    <source>
        <dbReference type="ARBA" id="ARBA00004604"/>
    </source>
</evidence>
<dbReference type="InterPro" id="IPR007645">
    <property type="entry name" value="RNA_pol_Rpb2_3"/>
</dbReference>
<dbReference type="InterPro" id="IPR007121">
    <property type="entry name" value="RNA_pol_bsu_CS"/>
</dbReference>
<dbReference type="CDD" id="cd00653">
    <property type="entry name" value="RNA_pol_B_RPB2"/>
    <property type="match status" value="1"/>
</dbReference>
<dbReference type="FunFam" id="3.90.1100.10:FF:000016">
    <property type="entry name" value="DNA-directed RNA polymerase subunit beta"/>
    <property type="match status" value="1"/>
</dbReference>
<reference evidence="21" key="2">
    <citation type="submission" date="2021-08" db="EMBL/GenBank/DDBJ databases">
        <authorList>
            <person name="Eriksson T."/>
        </authorList>
    </citation>
    <scope>NUCLEOTIDE SEQUENCE</scope>
    <source>
        <strain evidence="21">Stoneville</strain>
        <tissue evidence="21">Whole head</tissue>
    </source>
</reference>
<keyword evidence="5 14" id="KW-0808">Transferase</keyword>
<evidence type="ECO:0000256" key="11">
    <source>
        <dbReference type="ARBA" id="ARBA00023242"/>
    </source>
</evidence>
<keyword evidence="6 14" id="KW-0548">Nucleotidyltransferase</keyword>
<dbReference type="Gene3D" id="3.90.1100.10">
    <property type="match status" value="2"/>
</dbReference>
<keyword evidence="9" id="KW-0862">Zinc</keyword>
<keyword evidence="4 14" id="KW-0240">DNA-directed RNA polymerase</keyword>
<accession>A0A8J6H911</accession>
<dbReference type="Pfam" id="PF06883">
    <property type="entry name" value="RNA_pol_Rpa2_4"/>
    <property type="match status" value="1"/>
</dbReference>
<evidence type="ECO:0000256" key="5">
    <source>
        <dbReference type="ARBA" id="ARBA00022679"/>
    </source>
</evidence>
<evidence type="ECO:0000256" key="2">
    <source>
        <dbReference type="ARBA" id="ARBA00006835"/>
    </source>
</evidence>
<comment type="catalytic activity">
    <reaction evidence="12">
        <text>RNA(n) + a ribonucleoside 5'-triphosphate = RNA(n+1) + diphosphate</text>
        <dbReference type="Rhea" id="RHEA:21248"/>
        <dbReference type="Rhea" id="RHEA-COMP:14527"/>
        <dbReference type="Rhea" id="RHEA-COMP:17342"/>
        <dbReference type="ChEBI" id="CHEBI:33019"/>
        <dbReference type="ChEBI" id="CHEBI:61557"/>
        <dbReference type="ChEBI" id="CHEBI:140395"/>
        <dbReference type="EC" id="2.7.7.6"/>
    </reaction>
    <physiologicalReaction direction="left-to-right" evidence="12">
        <dbReference type="Rhea" id="RHEA:21249"/>
    </physiologicalReaction>
</comment>
<protein>
    <recommendedName>
        <fullName evidence="14">DNA-directed RNA polymerase subunit beta</fullName>
        <ecNumber evidence="14">2.7.7.6</ecNumber>
    </recommendedName>
</protein>
<dbReference type="EC" id="2.7.7.6" evidence="14"/>
<evidence type="ECO:0000256" key="14">
    <source>
        <dbReference type="RuleBase" id="RU363031"/>
    </source>
</evidence>
<dbReference type="InterPro" id="IPR037033">
    <property type="entry name" value="DNA-dir_RNAP_su2_hyb_sf"/>
</dbReference>
<feature type="domain" description="DNA-directed RNA polymerase I subunit RPA2" evidence="20">
    <location>
        <begin position="557"/>
        <end position="614"/>
    </location>
</feature>
<dbReference type="EMBL" id="JABDTM020027572">
    <property type="protein sequence ID" value="KAH0810315.1"/>
    <property type="molecule type" value="Genomic_DNA"/>
</dbReference>
<keyword evidence="8" id="KW-0863">Zinc-finger</keyword>
<feature type="domain" description="RNA polymerase Rpb2" evidence="19">
    <location>
        <begin position="448"/>
        <end position="512"/>
    </location>
</feature>
<keyword evidence="22" id="KW-1185">Reference proteome</keyword>
<dbReference type="GO" id="GO:0008270">
    <property type="term" value="F:zinc ion binding"/>
    <property type="evidence" value="ECO:0007669"/>
    <property type="project" value="UniProtKB-KW"/>
</dbReference>
<evidence type="ECO:0000256" key="3">
    <source>
        <dbReference type="ARBA" id="ARBA00011251"/>
    </source>
</evidence>
<gene>
    <name evidence="21" type="ORF">GEV33_012476</name>
</gene>
<dbReference type="AlphaFoldDB" id="A0A8J6H911"/>
<evidence type="ECO:0000256" key="8">
    <source>
        <dbReference type="ARBA" id="ARBA00022771"/>
    </source>
</evidence>
<dbReference type="GO" id="GO:0003677">
    <property type="term" value="F:DNA binding"/>
    <property type="evidence" value="ECO:0007669"/>
    <property type="project" value="InterPro"/>
</dbReference>
<sequence length="1247" mass="141492">MVLEQPTLSNLTNSKFGVPPKTQNELLQQLGLPHISSFNYFTNQGLDQAIADLDPIEFALNDSRITLSIVEANLNYPMVPTGTVGVKNPRIYPSECRQRAASYRGKFVVTVNWTMNGVEQPPFEKDMGELPIMVKSNRCHLSTLTPEELVKRGEHEQEWGGYFVVKGHERLVRMLLMTRRNYPIAIRRSGWKGRGALFSDTGVSIRCVREDQTSRNNVLHFVTDGTAKLMFSYKKTLYYTPLVLVLKCLVKHTDYYMCQQLLGPYEDDAYYTECLQNMFRALHGEGLHSHEECKDYLGKMFRIKFTDCPEWYSNTQVADFILKKCVLIHLDRNEDKFNMLVFMTQKLFLFAQDKCKAEGADAVMMQELLLGGHLYLQMIKDRLQYWLVSLKFAISRRKTSGFLTQSEMLGCAKRAGGLAHTMEMFMATGNAGNSAELGLQQDKGLTIVAENINRMRYMSHFKAVHRGAFFQEMRTTEVRQLLPDAWGFICPVHTPDGSPCGLLNHLTMNCRVTDVPDAKKVANIPYVLARFGMWSLGDVINKAKSVSYVILLDGKVVGYVWQKFAERMVRQLRWLKIEGKEVPDTLEIVFIPMESYTTQIPGIYLFTGPARMMRPVWNLSTKSVEYVGTFEQVYLDICVAPEEFYKGVTTHQELSKLTFLSNLAQLIPMPDCNQSPRNMYQCQMGKQTMGTPCLNWRLQSQTKLYRLQTPASPLFRPVHYDNIDLDDFAMGTNAIVAVISYTVIKIASVQMQSVTLSLQGYDMEDAMIINKASEERGFAHGSIYKSEFIMLEPSTSYFCRDPEKPELAEFIDTDGLPFVGRHMRDGEPFYCYYSVDEFHYIVKKFRGKEECYVDAVKLCASFEASNKTACITFRVPRNPSVGDKFASRAGQKGICSLKYPMEDLPFTETGLVPDIIFNPHGFPSRMTVAMMIEVMAGKSAAIHGLVHDATPFRFTEDNTAIDYFSQALQAGGYNYHGTETMYSGIDGRELTAHIFFGIVHYQRLRHMVSDKWQVRSTGPNDILTRQPIKGRKRGGGVRFGEMERDSLISHGASFLLQDRLFHNSDKSTALICTTCGTLLGPVTVVTRPAEKPSLTEYQDVCRLCEHGDTIEEIQLPYIFKFFNTGRRNFYSKVGGVVYLVACSKYAIKSALSCGFFNPANTIFVPGMYFFGFSKYWNSVSLFHAKPAACPVFLPMRPFRLGPVLCLPPASTVWHWAHLCTNSFFPFSASPSGTPIFDHHDSLQPISK</sequence>
<evidence type="ECO:0000256" key="7">
    <source>
        <dbReference type="ARBA" id="ARBA00022723"/>
    </source>
</evidence>
<dbReference type="InterPro" id="IPR014724">
    <property type="entry name" value="RNA_pol_RPB2_OB-fold"/>
</dbReference>
<dbReference type="FunFam" id="2.40.270.10:FF:000011">
    <property type="entry name" value="DNA-directed RNA polymerase subunit beta"/>
    <property type="match status" value="1"/>
</dbReference>
<evidence type="ECO:0000256" key="9">
    <source>
        <dbReference type="ARBA" id="ARBA00022833"/>
    </source>
</evidence>
<comment type="function">
    <text evidence="14">DNA-dependent RNA polymerase catalyzes the transcription of DNA into RNA using the four ribonucleoside triphosphates as substrates.</text>
</comment>
<dbReference type="Gene3D" id="3.90.1110.10">
    <property type="entry name" value="RNA polymerase Rpb2, domain 2"/>
    <property type="match status" value="1"/>
</dbReference>
<dbReference type="InterPro" id="IPR007641">
    <property type="entry name" value="RNA_pol_Rpb2_7"/>
</dbReference>
<keyword evidence="11" id="KW-0539">Nucleus</keyword>
<evidence type="ECO:0000256" key="4">
    <source>
        <dbReference type="ARBA" id="ARBA00022478"/>
    </source>
</evidence>
<feature type="domain" description="RNA polymerase Rpb2" evidence="17">
    <location>
        <begin position="179"/>
        <end position="368"/>
    </location>
</feature>
<dbReference type="Pfam" id="PF04563">
    <property type="entry name" value="RNA_pol_Rpb2_1"/>
    <property type="match status" value="1"/>
</dbReference>
<evidence type="ECO:0000259" key="18">
    <source>
        <dbReference type="Pfam" id="PF04563"/>
    </source>
</evidence>
<evidence type="ECO:0000259" key="19">
    <source>
        <dbReference type="Pfam" id="PF04565"/>
    </source>
</evidence>
<reference evidence="21" key="1">
    <citation type="journal article" date="2020" name="J Insects Food Feed">
        <title>The yellow mealworm (Tenebrio molitor) genome: a resource for the emerging insects as food and feed industry.</title>
        <authorList>
            <person name="Eriksson T."/>
            <person name="Andere A."/>
            <person name="Kelstrup H."/>
            <person name="Emery V."/>
            <person name="Picard C."/>
        </authorList>
    </citation>
    <scope>NUCLEOTIDE SEQUENCE</scope>
    <source>
        <strain evidence="21">Stoneville</strain>
        <tissue evidence="21">Whole head</tissue>
    </source>
</reference>
<dbReference type="PANTHER" id="PTHR20856">
    <property type="entry name" value="DNA-DIRECTED RNA POLYMERASE I SUBUNIT 2"/>
    <property type="match status" value="1"/>
</dbReference>
<evidence type="ECO:0000259" key="17">
    <source>
        <dbReference type="Pfam" id="PF04561"/>
    </source>
</evidence>
<keyword evidence="10 14" id="KW-0804">Transcription</keyword>
<dbReference type="GO" id="GO:0032549">
    <property type="term" value="F:ribonucleoside binding"/>
    <property type="evidence" value="ECO:0007669"/>
    <property type="project" value="InterPro"/>
</dbReference>
<evidence type="ECO:0000259" key="16">
    <source>
        <dbReference type="Pfam" id="PF04560"/>
    </source>
</evidence>
<dbReference type="SUPFAM" id="SSF64484">
    <property type="entry name" value="beta and beta-prime subunits of DNA dependent RNA-polymerase"/>
    <property type="match status" value="1"/>
</dbReference>
<dbReference type="FunFam" id="3.90.1110.10:FF:000007">
    <property type="entry name" value="DNA-directed RNA polymerase subunit beta"/>
    <property type="match status" value="1"/>
</dbReference>
<dbReference type="Gene3D" id="2.40.50.150">
    <property type="match status" value="1"/>
</dbReference>
<dbReference type="FunFam" id="3.90.1100.10:FF:000008">
    <property type="entry name" value="DNA-directed RNA polymerase subunit beta"/>
    <property type="match status" value="1"/>
</dbReference>
<name>A0A8J6H911_TENMO</name>
<dbReference type="GO" id="GO:0000428">
    <property type="term" value="C:DNA-directed RNA polymerase complex"/>
    <property type="evidence" value="ECO:0007669"/>
    <property type="project" value="UniProtKB-KW"/>
</dbReference>
<comment type="similarity">
    <text evidence="2 13">Belongs to the RNA polymerase beta chain family.</text>
</comment>
<organism evidence="21 22">
    <name type="scientific">Tenebrio molitor</name>
    <name type="common">Yellow mealworm beetle</name>
    <dbReference type="NCBI Taxonomy" id="7067"/>
    <lineage>
        <taxon>Eukaryota</taxon>
        <taxon>Metazoa</taxon>
        <taxon>Ecdysozoa</taxon>
        <taxon>Arthropoda</taxon>
        <taxon>Hexapoda</taxon>
        <taxon>Insecta</taxon>
        <taxon>Pterygota</taxon>
        <taxon>Neoptera</taxon>
        <taxon>Endopterygota</taxon>
        <taxon>Coleoptera</taxon>
        <taxon>Polyphaga</taxon>
        <taxon>Cucujiformia</taxon>
        <taxon>Tenebrionidae</taxon>
        <taxon>Tenebrio</taxon>
    </lineage>
</organism>
<dbReference type="PROSITE" id="PS01166">
    <property type="entry name" value="RNA_POL_BETA"/>
    <property type="match status" value="1"/>
</dbReference>
<dbReference type="Pfam" id="PF04565">
    <property type="entry name" value="RNA_pol_Rpb2_3"/>
    <property type="match status" value="1"/>
</dbReference>
<dbReference type="InterPro" id="IPR007642">
    <property type="entry name" value="RNA_pol_Rpb2_2"/>
</dbReference>
<dbReference type="Pfam" id="PF04561">
    <property type="entry name" value="RNA_pol_Rpb2_2"/>
    <property type="match status" value="1"/>
</dbReference>
<dbReference type="GO" id="GO:0006351">
    <property type="term" value="P:DNA-templated transcription"/>
    <property type="evidence" value="ECO:0007669"/>
    <property type="project" value="InterPro"/>
</dbReference>
<dbReference type="InterPro" id="IPR037034">
    <property type="entry name" value="RNA_pol_Rpb2_2_sf"/>
</dbReference>
<dbReference type="InterPro" id="IPR015712">
    <property type="entry name" value="DNA-dir_RNA_pol_su2"/>
</dbReference>
<feature type="domain" description="DNA-directed RNA polymerase subunit 2 hybrid-binding" evidence="15">
    <location>
        <begin position="664"/>
        <end position="1033"/>
    </location>
</feature>
<evidence type="ECO:0000256" key="10">
    <source>
        <dbReference type="ARBA" id="ARBA00023163"/>
    </source>
</evidence>
<proteinExistence type="inferred from homology"/>
<dbReference type="Pfam" id="PF00562">
    <property type="entry name" value="RNA_pol_Rpb2_6"/>
    <property type="match status" value="1"/>
</dbReference>
<dbReference type="GO" id="GO:0005730">
    <property type="term" value="C:nucleolus"/>
    <property type="evidence" value="ECO:0007669"/>
    <property type="project" value="UniProtKB-SubCell"/>
</dbReference>
<dbReference type="GO" id="GO:0003899">
    <property type="term" value="F:DNA-directed RNA polymerase activity"/>
    <property type="evidence" value="ECO:0007669"/>
    <property type="project" value="UniProtKB-EC"/>
</dbReference>
<comment type="caution">
    <text evidence="21">The sequence shown here is derived from an EMBL/GenBank/DDBJ whole genome shotgun (WGS) entry which is preliminary data.</text>
</comment>
<dbReference type="Proteomes" id="UP000719412">
    <property type="component" value="Unassembled WGS sequence"/>
</dbReference>
<evidence type="ECO:0000256" key="12">
    <source>
        <dbReference type="ARBA" id="ARBA00047768"/>
    </source>
</evidence>
<keyword evidence="7" id="KW-0479">Metal-binding</keyword>
<evidence type="ECO:0000259" key="15">
    <source>
        <dbReference type="Pfam" id="PF00562"/>
    </source>
</evidence>
<dbReference type="InterPro" id="IPR009674">
    <property type="entry name" value="Rpa2_dom_4"/>
</dbReference>
<comment type="subunit">
    <text evidence="3">Component of the RNA polymerase I (Pol I) complex consisting of at least 13 subunits.</text>
</comment>
<dbReference type="InterPro" id="IPR007644">
    <property type="entry name" value="RNA_pol_bsu_protrusion"/>
</dbReference>
<dbReference type="Gene3D" id="2.40.270.10">
    <property type="entry name" value="DNA-directed RNA polymerase, subunit 2, domain 6"/>
    <property type="match status" value="1"/>
</dbReference>
<comment type="subcellular location">
    <subcellularLocation>
        <location evidence="1">Nucleus</location>
        <location evidence="1">Nucleolus</location>
    </subcellularLocation>
</comment>
<evidence type="ECO:0000256" key="13">
    <source>
        <dbReference type="RuleBase" id="RU000434"/>
    </source>
</evidence>
<dbReference type="InterPro" id="IPR007120">
    <property type="entry name" value="DNA-dir_RNAP_su2_dom"/>
</dbReference>
<dbReference type="Gene3D" id="3.90.1800.10">
    <property type="entry name" value="RNA polymerase alpha subunit dimerisation domain"/>
    <property type="match status" value="1"/>
</dbReference>
<evidence type="ECO:0000313" key="21">
    <source>
        <dbReference type="EMBL" id="KAH0810315.1"/>
    </source>
</evidence>
<evidence type="ECO:0000256" key="6">
    <source>
        <dbReference type="ARBA" id="ARBA00022695"/>
    </source>
</evidence>
<dbReference type="Pfam" id="PF04560">
    <property type="entry name" value="RNA_pol_Rpb2_7"/>
    <property type="match status" value="1"/>
</dbReference>
<feature type="domain" description="RNA polymerase beta subunit protrusion" evidence="18">
    <location>
        <begin position="30"/>
        <end position="399"/>
    </location>
</feature>